<evidence type="ECO:0000313" key="3">
    <source>
        <dbReference type="Proteomes" id="UP000235728"/>
    </source>
</evidence>
<dbReference type="Proteomes" id="UP000235728">
    <property type="component" value="Unassembled WGS sequence"/>
</dbReference>
<reference evidence="2 3" key="1">
    <citation type="journal article" date="2016" name="Appl. Microbiol. Biotechnol.">
        <title>Characterization of T-DNA insertion mutants with decreased virulence in the entomopathogenic fungus Beauveria bassiana JEF-007.</title>
        <authorList>
            <person name="Kim S."/>
            <person name="Lee S.J."/>
            <person name="Nai Y.S."/>
            <person name="Yu J.S."/>
            <person name="Lee M.R."/>
            <person name="Yang Y.T."/>
            <person name="Kim J.S."/>
        </authorList>
    </citation>
    <scope>NUCLEOTIDE SEQUENCE [LARGE SCALE GENOMIC DNA]</scope>
    <source>
        <strain evidence="2 3">JEF-007</strain>
    </source>
</reference>
<comment type="caution">
    <text evidence="2">The sequence shown here is derived from an EMBL/GenBank/DDBJ whole genome shotgun (WGS) entry which is preliminary data.</text>
</comment>
<accession>A0A2N6NGH9</accession>
<feature type="compositionally biased region" description="Polar residues" evidence="1">
    <location>
        <begin position="15"/>
        <end position="25"/>
    </location>
</feature>
<feature type="region of interest" description="Disordered" evidence="1">
    <location>
        <begin position="15"/>
        <end position="91"/>
    </location>
</feature>
<dbReference type="AlphaFoldDB" id="A0A2N6NGH9"/>
<feature type="compositionally biased region" description="Basic residues" evidence="1">
    <location>
        <begin position="47"/>
        <end position="58"/>
    </location>
</feature>
<protein>
    <submittedName>
        <fullName evidence="2">Uncharacterized protein</fullName>
    </submittedName>
</protein>
<proteinExistence type="predicted"/>
<evidence type="ECO:0000256" key="1">
    <source>
        <dbReference type="SAM" id="MobiDB-lite"/>
    </source>
</evidence>
<name>A0A2N6NGH9_BEABA</name>
<sequence>MTACGIRIITNSASRCGTPAGQSGYSPARGNTRKGVAGSMGNMAMKRLSRAAKGANRKTRMDRWEKRSSSARDRAMAEEAKRKPGAGRDKV</sequence>
<feature type="compositionally biased region" description="Basic and acidic residues" evidence="1">
    <location>
        <begin position="59"/>
        <end position="91"/>
    </location>
</feature>
<gene>
    <name evidence="2" type="ORF">BM221_007381</name>
</gene>
<dbReference type="EMBL" id="MRVG01000008">
    <property type="protein sequence ID" value="PMB66393.1"/>
    <property type="molecule type" value="Genomic_DNA"/>
</dbReference>
<evidence type="ECO:0000313" key="2">
    <source>
        <dbReference type="EMBL" id="PMB66393.1"/>
    </source>
</evidence>
<organism evidence="2 3">
    <name type="scientific">Beauveria bassiana</name>
    <name type="common">White muscardine disease fungus</name>
    <name type="synonym">Tritirachium shiotae</name>
    <dbReference type="NCBI Taxonomy" id="176275"/>
    <lineage>
        <taxon>Eukaryota</taxon>
        <taxon>Fungi</taxon>
        <taxon>Dikarya</taxon>
        <taxon>Ascomycota</taxon>
        <taxon>Pezizomycotina</taxon>
        <taxon>Sordariomycetes</taxon>
        <taxon>Hypocreomycetidae</taxon>
        <taxon>Hypocreales</taxon>
        <taxon>Cordycipitaceae</taxon>
        <taxon>Beauveria</taxon>
    </lineage>
</organism>